<reference evidence="2 3" key="1">
    <citation type="submission" date="2015-09" db="EMBL/GenBank/DDBJ databases">
        <title>Draft genome of a European isolate of the apple canker pathogen Neonectria ditissima.</title>
        <authorList>
            <person name="Gomez-Cortecero A."/>
            <person name="Harrison R.J."/>
            <person name="Armitage A.D."/>
        </authorList>
    </citation>
    <scope>NUCLEOTIDE SEQUENCE [LARGE SCALE GENOMIC DNA]</scope>
    <source>
        <strain evidence="2 3">R09/05</strain>
    </source>
</reference>
<evidence type="ECO:0000313" key="3">
    <source>
        <dbReference type="Proteomes" id="UP000050424"/>
    </source>
</evidence>
<evidence type="ECO:0000313" key="2">
    <source>
        <dbReference type="EMBL" id="KPM41369.1"/>
    </source>
</evidence>
<dbReference type="Proteomes" id="UP000050424">
    <property type="component" value="Unassembled WGS sequence"/>
</dbReference>
<sequence>MSSTDNNVTSAPSSKPEPSPNSRYITTHDSDGKAVFAPTYEVPQADHGSFTVSRMYAVQGFPLSTEGNRDLENFVSDDKAIETSRVNMGSRIVIPNGLACNFVEWTPGSSTPMHKTESVDFVAVVDGEIELQLDSGEKRLMKNGVGSLPFLIYSFLQLKTQANIAGFIHSIGCLHYAANNTPLGQSVLRNNLPDGFRNSSG</sequence>
<feature type="compositionally biased region" description="Polar residues" evidence="1">
    <location>
        <begin position="1"/>
        <end position="13"/>
    </location>
</feature>
<accession>A0A0P7BLN8</accession>
<name>A0A0P7BLN8_9HYPO</name>
<feature type="region of interest" description="Disordered" evidence="1">
    <location>
        <begin position="1"/>
        <end position="29"/>
    </location>
</feature>
<dbReference type="InterPro" id="IPR014710">
    <property type="entry name" value="RmlC-like_jellyroll"/>
</dbReference>
<dbReference type="EMBL" id="LKCW01000066">
    <property type="protein sequence ID" value="KPM41369.1"/>
    <property type="molecule type" value="Genomic_DNA"/>
</dbReference>
<organism evidence="2 3">
    <name type="scientific">Neonectria ditissima</name>
    <dbReference type="NCBI Taxonomy" id="78410"/>
    <lineage>
        <taxon>Eukaryota</taxon>
        <taxon>Fungi</taxon>
        <taxon>Dikarya</taxon>
        <taxon>Ascomycota</taxon>
        <taxon>Pezizomycotina</taxon>
        <taxon>Sordariomycetes</taxon>
        <taxon>Hypocreomycetidae</taxon>
        <taxon>Hypocreales</taxon>
        <taxon>Nectriaceae</taxon>
        <taxon>Neonectria</taxon>
    </lineage>
</organism>
<dbReference type="PANTHER" id="PTHR36156">
    <property type="entry name" value="SLR2101 PROTEIN"/>
    <property type="match status" value="1"/>
</dbReference>
<dbReference type="PANTHER" id="PTHR36156:SF2">
    <property type="entry name" value="CUPIN TYPE-2 DOMAIN-CONTAINING PROTEIN"/>
    <property type="match status" value="1"/>
</dbReference>
<proteinExistence type="predicted"/>
<evidence type="ECO:0000256" key="1">
    <source>
        <dbReference type="SAM" id="MobiDB-lite"/>
    </source>
</evidence>
<keyword evidence="3" id="KW-1185">Reference proteome</keyword>
<dbReference type="Gene3D" id="2.60.120.10">
    <property type="entry name" value="Jelly Rolls"/>
    <property type="match status" value="1"/>
</dbReference>
<dbReference type="SUPFAM" id="SSF51182">
    <property type="entry name" value="RmlC-like cupins"/>
    <property type="match status" value="1"/>
</dbReference>
<dbReference type="InterPro" id="IPR047142">
    <property type="entry name" value="OryJ/VirC-like"/>
</dbReference>
<dbReference type="OrthoDB" id="5840532at2759"/>
<comment type="caution">
    <text evidence="2">The sequence shown here is derived from an EMBL/GenBank/DDBJ whole genome shotgun (WGS) entry which is preliminary data.</text>
</comment>
<gene>
    <name evidence="2" type="ORF">AK830_g5193</name>
</gene>
<dbReference type="AlphaFoldDB" id="A0A0P7BLN8"/>
<dbReference type="STRING" id="78410.A0A0P7BLN8"/>
<dbReference type="InterPro" id="IPR011051">
    <property type="entry name" value="RmlC_Cupin_sf"/>
</dbReference>
<protein>
    <submittedName>
        <fullName evidence="2">Uncharacterized protein</fullName>
    </submittedName>
</protein>